<evidence type="ECO:0000313" key="2">
    <source>
        <dbReference type="Proteomes" id="UP000276194"/>
    </source>
</evidence>
<dbReference type="EMBL" id="RBTD01000098">
    <property type="protein sequence ID" value="RMT24583.1"/>
    <property type="molecule type" value="Genomic_DNA"/>
</dbReference>
<sequence length="218" mass="24263">MTHTELCESAKKWLVRPNSQRGHGCHVALSECRSGWGGEMPDAIGFRAAGRVTETVVVEVKCSRSDFFADAKKPHRADGEGMGLYRYFMCPEGLIRPDEVPERWGLLWVNARGKVTALLGPVALSNNCGTFEAVAAPWQHVRNAERETWLLVRVMARIDNPDKVKSTINSALREQARLVNICNAQADEIRTLKMQRSPIVLSEETPKATPRRVSPASI</sequence>
<dbReference type="RefSeq" id="WP_147462345.1">
    <property type="nucleotide sequence ID" value="NZ_RBTD01000098.1"/>
</dbReference>
<comment type="caution">
    <text evidence="1">The sequence shown here is derived from an EMBL/GenBank/DDBJ whole genome shotgun (WGS) entry which is preliminary data.</text>
</comment>
<evidence type="ECO:0008006" key="3">
    <source>
        <dbReference type="Google" id="ProtNLM"/>
    </source>
</evidence>
<name>A0A3M5JN58_PSEA0</name>
<proteinExistence type="predicted"/>
<dbReference type="Proteomes" id="UP000276194">
    <property type="component" value="Unassembled WGS sequence"/>
</dbReference>
<gene>
    <name evidence="1" type="ORF">ALP52_200005</name>
</gene>
<evidence type="ECO:0000313" key="1">
    <source>
        <dbReference type="EMBL" id="RMT24583.1"/>
    </source>
</evidence>
<reference evidence="1 2" key="1">
    <citation type="submission" date="2018-08" db="EMBL/GenBank/DDBJ databases">
        <title>Recombination of ecologically and evolutionarily significant loci maintains genetic cohesion in the Pseudomonas syringae species complex.</title>
        <authorList>
            <person name="Dillon M."/>
            <person name="Thakur S."/>
            <person name="Almeida R.N.D."/>
            <person name="Weir B.S."/>
            <person name="Guttman D.S."/>
        </authorList>
    </citation>
    <scope>NUCLEOTIDE SEQUENCE [LARGE SCALE GENOMIC DNA]</scope>
    <source>
        <strain evidence="1 2">ICMP 6941</strain>
    </source>
</reference>
<dbReference type="AlphaFoldDB" id="A0A3M5JN58"/>
<accession>A0A3M5JN58</accession>
<organism evidence="1 2">
    <name type="scientific">Pseudomonas amygdali pv. mori</name>
    <dbReference type="NCBI Taxonomy" id="34065"/>
    <lineage>
        <taxon>Bacteria</taxon>
        <taxon>Pseudomonadati</taxon>
        <taxon>Pseudomonadota</taxon>
        <taxon>Gammaproteobacteria</taxon>
        <taxon>Pseudomonadales</taxon>
        <taxon>Pseudomonadaceae</taxon>
        <taxon>Pseudomonas</taxon>
        <taxon>Pseudomonas amygdali</taxon>
    </lineage>
</organism>
<protein>
    <recommendedName>
        <fullName evidence="3">Adenylosuccinate synthase</fullName>
    </recommendedName>
</protein>